<dbReference type="GO" id="GO:0016740">
    <property type="term" value="F:transferase activity"/>
    <property type="evidence" value="ECO:0007669"/>
    <property type="project" value="UniProtKB-KW"/>
</dbReference>
<dbReference type="SUPFAM" id="SSF141371">
    <property type="entry name" value="PilZ domain-like"/>
    <property type="match status" value="1"/>
</dbReference>
<dbReference type="Proteomes" id="UP000316626">
    <property type="component" value="Unassembled WGS sequence"/>
</dbReference>
<feature type="domain" description="Type III secretion system flagellar brake protein YcgR PilZN" evidence="2">
    <location>
        <begin position="4"/>
        <end position="90"/>
    </location>
</feature>
<name>A0A544TQS5_9BACI</name>
<evidence type="ECO:0000259" key="2">
    <source>
        <dbReference type="Pfam" id="PF12945"/>
    </source>
</evidence>
<dbReference type="Pfam" id="PF12945">
    <property type="entry name" value="PilZNR"/>
    <property type="match status" value="1"/>
</dbReference>
<evidence type="ECO:0000259" key="1">
    <source>
        <dbReference type="Pfam" id="PF07238"/>
    </source>
</evidence>
<reference evidence="3 4" key="1">
    <citation type="submission" date="2019-06" db="EMBL/GenBank/DDBJ databases">
        <title>Psychrobacillus vulpis sp. nov., a new species isolated from feces of a red fox that inhabits in The Tablas de Daimiel Natural Park, Albacete, Spain.</title>
        <authorList>
            <person name="Rodriguez M."/>
            <person name="Reina J.C."/>
            <person name="Bejar V."/>
            <person name="Llamas I."/>
        </authorList>
    </citation>
    <scope>NUCLEOTIDE SEQUENCE [LARGE SCALE GENOMIC DNA]</scope>
    <source>
        <strain evidence="3 4">Z8</strain>
    </source>
</reference>
<protein>
    <submittedName>
        <fullName evidence="3">Glycosyltransferase</fullName>
    </submittedName>
</protein>
<comment type="caution">
    <text evidence="3">The sequence shown here is derived from an EMBL/GenBank/DDBJ whole genome shotgun (WGS) entry which is preliminary data.</text>
</comment>
<dbReference type="InterPro" id="IPR009875">
    <property type="entry name" value="PilZ_domain"/>
</dbReference>
<dbReference type="InterPro" id="IPR009926">
    <property type="entry name" value="T3SS_YcgR_PilZN"/>
</dbReference>
<dbReference type="GO" id="GO:0035438">
    <property type="term" value="F:cyclic-di-GMP binding"/>
    <property type="evidence" value="ECO:0007669"/>
    <property type="project" value="InterPro"/>
</dbReference>
<dbReference type="RefSeq" id="WP_142642699.1">
    <property type="nucleotide sequence ID" value="NZ_VDGI01000011.1"/>
</dbReference>
<dbReference type="Pfam" id="PF07238">
    <property type="entry name" value="PilZ"/>
    <property type="match status" value="1"/>
</dbReference>
<evidence type="ECO:0000313" key="4">
    <source>
        <dbReference type="Proteomes" id="UP000316626"/>
    </source>
</evidence>
<dbReference type="OrthoDB" id="1951449at2"/>
<gene>
    <name evidence="3" type="ORF">FG384_11280</name>
</gene>
<sequence length="215" mass="24748">MTIEIGTILLLEPTFTEKVEKYRCKVVDIDEQFVYIDYPIDTTTDKTVFLMDGTQLRASFVVESKAAFAFQTEVLGKRKGQIPMIKLVLPSVSEIIKIQRRDFVRVATTLDISIQYIDEKYQFVTDDLSAGGTAVILNREVKFNDGDEISLLLPLPFNNGDIKYVSTTATVVRIWDRGHQKLASIQFTDTDDLDKQQIVRFCFERQLFLRKKEMN</sequence>
<accession>A0A544TQS5</accession>
<proteinExistence type="predicted"/>
<dbReference type="EMBL" id="VDGI01000011">
    <property type="protein sequence ID" value="TQR19789.1"/>
    <property type="molecule type" value="Genomic_DNA"/>
</dbReference>
<feature type="domain" description="PilZ" evidence="1">
    <location>
        <begin position="99"/>
        <end position="204"/>
    </location>
</feature>
<keyword evidence="4" id="KW-1185">Reference proteome</keyword>
<keyword evidence="3" id="KW-0808">Transferase</keyword>
<organism evidence="3 4">
    <name type="scientific">Psychrobacillus vulpis</name>
    <dbReference type="NCBI Taxonomy" id="2325572"/>
    <lineage>
        <taxon>Bacteria</taxon>
        <taxon>Bacillati</taxon>
        <taxon>Bacillota</taxon>
        <taxon>Bacilli</taxon>
        <taxon>Bacillales</taxon>
        <taxon>Bacillaceae</taxon>
        <taxon>Psychrobacillus</taxon>
    </lineage>
</organism>
<evidence type="ECO:0000313" key="3">
    <source>
        <dbReference type="EMBL" id="TQR19789.1"/>
    </source>
</evidence>
<dbReference type="Gene3D" id="2.40.10.220">
    <property type="entry name" value="predicted glycosyltransferase like domains"/>
    <property type="match status" value="1"/>
</dbReference>
<dbReference type="AlphaFoldDB" id="A0A544TQS5"/>